<keyword evidence="2" id="KW-0378">Hydrolase</keyword>
<dbReference type="Gene3D" id="3.40.50.1820">
    <property type="entry name" value="alpha/beta hydrolase"/>
    <property type="match status" value="2"/>
</dbReference>
<dbReference type="GO" id="GO:0006629">
    <property type="term" value="P:lipid metabolic process"/>
    <property type="evidence" value="ECO:0007669"/>
    <property type="project" value="InterPro"/>
</dbReference>
<dbReference type="Proteomes" id="UP000507470">
    <property type="component" value="Unassembled WGS sequence"/>
</dbReference>
<evidence type="ECO:0000313" key="3">
    <source>
        <dbReference type="Proteomes" id="UP000507470"/>
    </source>
</evidence>
<dbReference type="FunFam" id="3.40.50.1820:FF:000183">
    <property type="entry name" value="Phosphatidylcholine-sterol acyltransferase"/>
    <property type="match status" value="1"/>
</dbReference>
<dbReference type="OrthoDB" id="190846at2759"/>
<feature type="signal peptide" evidence="1">
    <location>
        <begin position="1"/>
        <end position="22"/>
    </location>
</feature>
<dbReference type="GO" id="GO:0008374">
    <property type="term" value="F:O-acyltransferase activity"/>
    <property type="evidence" value="ECO:0007669"/>
    <property type="project" value="InterPro"/>
</dbReference>
<keyword evidence="1" id="KW-0732">Signal</keyword>
<dbReference type="Pfam" id="PF02450">
    <property type="entry name" value="LCAT"/>
    <property type="match status" value="1"/>
</dbReference>
<evidence type="ECO:0000313" key="2">
    <source>
        <dbReference type="EMBL" id="CAC5396718.1"/>
    </source>
</evidence>
<dbReference type="SUPFAM" id="SSF53474">
    <property type="entry name" value="alpha/beta-Hydrolases"/>
    <property type="match status" value="1"/>
</dbReference>
<evidence type="ECO:0000256" key="1">
    <source>
        <dbReference type="SAM" id="SignalP"/>
    </source>
</evidence>
<keyword evidence="3" id="KW-1185">Reference proteome</keyword>
<dbReference type="InterPro" id="IPR003386">
    <property type="entry name" value="LACT/PDAT_acylTrfase"/>
</dbReference>
<accession>A0A6J8CJV0</accession>
<dbReference type="InterPro" id="IPR029058">
    <property type="entry name" value="AB_hydrolase_fold"/>
</dbReference>
<dbReference type="AlphaFoldDB" id="A0A6J8CJV0"/>
<protein>
    <submittedName>
        <fullName evidence="2">LYPLA3</fullName>
        <ecNumber evidence="2">3.1.1.5</ecNumber>
    </submittedName>
</protein>
<dbReference type="EMBL" id="CACVKT020005631">
    <property type="protein sequence ID" value="CAC5396718.1"/>
    <property type="molecule type" value="Genomic_DNA"/>
</dbReference>
<dbReference type="GO" id="GO:0004622">
    <property type="term" value="F:phosphatidylcholine lysophospholipase activity"/>
    <property type="evidence" value="ECO:0007669"/>
    <property type="project" value="UniProtKB-EC"/>
</dbReference>
<sequence>MQAASFISWILLILSVIGGNYGKQQLPPVILVPGDGGTRIEGKLNKPSHGPHVTCTKVTKHYYTMWVRIFSVLTPAATDCFVANFRLIYNNKTHTTSYPDGVDIRVPGFGNTESVEWLTDFHISKKLVGYYAMIVQNMVKWGYVRNKTVRGAPYDFRKAPNEMSGYYSQLSKLIEETYTINNNSKVVLLGHSLGNLVILYFLNQKPQEWKDKFIGSFVTLAAPWGGSVKTVKMQASGDDMNIATVKALRARSVQRSMPSSAFLLPSDQFWNKTEVLIQAPTRNYTVGDYKQFFTDINFPDGYLMRKDTENLVNPRKPPNVEVHCLYSYGLPTAKTLVYTKDEWPDKQPKPINEDGDHTVSLRSLEGCLRWKTLQKQPIYLKRFHGIKHLDMLKEDVVIDYIKSILVK</sequence>
<name>A0A6J8CJV0_MYTCO</name>
<feature type="chain" id="PRO_5027041113" evidence="1">
    <location>
        <begin position="23"/>
        <end position="407"/>
    </location>
</feature>
<proteinExistence type="predicted"/>
<reference evidence="2 3" key="1">
    <citation type="submission" date="2020-06" db="EMBL/GenBank/DDBJ databases">
        <authorList>
            <person name="Li R."/>
            <person name="Bekaert M."/>
        </authorList>
    </citation>
    <scope>NUCLEOTIDE SEQUENCE [LARGE SCALE GENOMIC DNA]</scope>
    <source>
        <strain evidence="3">wild</strain>
    </source>
</reference>
<dbReference type="EC" id="3.1.1.5" evidence="2"/>
<gene>
    <name evidence="2" type="ORF">MCOR_31239</name>
</gene>
<dbReference type="PANTHER" id="PTHR11440">
    <property type="entry name" value="LECITHIN-CHOLESTEROL ACYLTRANSFERASE-RELATED"/>
    <property type="match status" value="1"/>
</dbReference>
<organism evidence="2 3">
    <name type="scientific">Mytilus coruscus</name>
    <name type="common">Sea mussel</name>
    <dbReference type="NCBI Taxonomy" id="42192"/>
    <lineage>
        <taxon>Eukaryota</taxon>
        <taxon>Metazoa</taxon>
        <taxon>Spiralia</taxon>
        <taxon>Lophotrochozoa</taxon>
        <taxon>Mollusca</taxon>
        <taxon>Bivalvia</taxon>
        <taxon>Autobranchia</taxon>
        <taxon>Pteriomorphia</taxon>
        <taxon>Mytilida</taxon>
        <taxon>Mytiloidea</taxon>
        <taxon>Mytilidae</taxon>
        <taxon>Mytilinae</taxon>
        <taxon>Mytilus</taxon>
    </lineage>
</organism>